<accession>A0ABV7Y804</accession>
<comment type="caution">
    <text evidence="1">The sequence shown here is derived from an EMBL/GenBank/DDBJ whole genome shotgun (WGS) entry which is preliminary data.</text>
</comment>
<dbReference type="EMBL" id="JBHRZH010000005">
    <property type="protein sequence ID" value="MFC3760283.1"/>
    <property type="molecule type" value="Genomic_DNA"/>
</dbReference>
<dbReference type="InterPro" id="IPR010296">
    <property type="entry name" value="DUF899_thioredox"/>
</dbReference>
<name>A0ABV7Y804_9ACTN</name>
<protein>
    <submittedName>
        <fullName evidence="1">DUF899 domain-containing protein</fullName>
    </submittedName>
</protein>
<dbReference type="Pfam" id="PF05988">
    <property type="entry name" value="DUF899"/>
    <property type="match status" value="1"/>
</dbReference>
<proteinExistence type="predicted"/>
<evidence type="ECO:0000313" key="2">
    <source>
        <dbReference type="Proteomes" id="UP001595699"/>
    </source>
</evidence>
<evidence type="ECO:0000313" key="1">
    <source>
        <dbReference type="EMBL" id="MFC3760283.1"/>
    </source>
</evidence>
<dbReference type="Proteomes" id="UP001595699">
    <property type="component" value="Unassembled WGS sequence"/>
</dbReference>
<sequence>MSTETNAQPPVVSLEEWQKARDELLVAEKEATRALDALAARRRRLPMTAFANDYPFEGPDGTKTLLELFDGRRQLVVYQFMDNGPDAYCPGCTNFTNNVPAYAPSELANYDISWATVSNMPLAQIEAYKLQMGWTLPFYSSRGTTFADDCGAGGGFMLTAFLRDGDEVHRTYNTTSRGVDRVLFTHNILDVTPFGRQEEWEDSPAGWPQHPTYG</sequence>
<reference evidence="2" key="1">
    <citation type="journal article" date="2019" name="Int. J. Syst. Evol. Microbiol.">
        <title>The Global Catalogue of Microorganisms (GCM) 10K type strain sequencing project: providing services to taxonomists for standard genome sequencing and annotation.</title>
        <authorList>
            <consortium name="The Broad Institute Genomics Platform"/>
            <consortium name="The Broad Institute Genome Sequencing Center for Infectious Disease"/>
            <person name="Wu L."/>
            <person name="Ma J."/>
        </authorList>
    </citation>
    <scope>NUCLEOTIDE SEQUENCE [LARGE SCALE GENOMIC DNA]</scope>
    <source>
        <strain evidence="2">CGMCC 4.7241</strain>
    </source>
</reference>
<keyword evidence="2" id="KW-1185">Reference proteome</keyword>
<organism evidence="1 2">
    <name type="scientific">Tenggerimyces flavus</name>
    <dbReference type="NCBI Taxonomy" id="1708749"/>
    <lineage>
        <taxon>Bacteria</taxon>
        <taxon>Bacillati</taxon>
        <taxon>Actinomycetota</taxon>
        <taxon>Actinomycetes</taxon>
        <taxon>Propionibacteriales</taxon>
        <taxon>Nocardioidaceae</taxon>
        <taxon>Tenggerimyces</taxon>
    </lineage>
</organism>
<dbReference type="RefSeq" id="WP_205122657.1">
    <property type="nucleotide sequence ID" value="NZ_JAFBCM010000001.1"/>
</dbReference>
<gene>
    <name evidence="1" type="ORF">ACFOUW_05500</name>
</gene>